<keyword evidence="1" id="KW-1133">Transmembrane helix</keyword>
<feature type="transmembrane region" description="Helical" evidence="1">
    <location>
        <begin position="144"/>
        <end position="162"/>
    </location>
</feature>
<keyword evidence="3" id="KW-1185">Reference proteome</keyword>
<keyword evidence="1" id="KW-0472">Membrane</keyword>
<keyword evidence="1" id="KW-0812">Transmembrane</keyword>
<proteinExistence type="predicted"/>
<evidence type="ECO:0000256" key="1">
    <source>
        <dbReference type="SAM" id="Phobius"/>
    </source>
</evidence>
<dbReference type="InterPro" id="IPR018841">
    <property type="entry name" value="DUF2442"/>
</dbReference>
<gene>
    <name evidence="2" type="ORF">GCM10007854_19550</name>
</gene>
<reference evidence="2" key="1">
    <citation type="journal article" date="2014" name="Int. J. Syst. Evol. Microbiol.">
        <title>Complete genome of a new Firmicutes species belonging to the dominant human colonic microbiota ('Ruminococcus bicirculans') reveals two chromosomes and a selective capacity to utilize plant glucans.</title>
        <authorList>
            <consortium name="NISC Comparative Sequencing Program"/>
            <person name="Wegmann U."/>
            <person name="Louis P."/>
            <person name="Goesmann A."/>
            <person name="Henrissat B."/>
            <person name="Duncan S.H."/>
            <person name="Flint H.J."/>
        </authorList>
    </citation>
    <scope>NUCLEOTIDE SEQUENCE</scope>
    <source>
        <strain evidence="2">NBRC 108216</strain>
    </source>
</reference>
<dbReference type="Gene3D" id="3.30.2020.40">
    <property type="entry name" value="Uncharacterised protein PF10387, DUF2442"/>
    <property type="match status" value="1"/>
</dbReference>
<feature type="transmembrane region" description="Helical" evidence="1">
    <location>
        <begin position="174"/>
        <end position="195"/>
    </location>
</feature>
<comment type="caution">
    <text evidence="2">The sequence shown here is derived from an EMBL/GenBank/DDBJ whole genome shotgun (WGS) entry which is preliminary data.</text>
</comment>
<feature type="transmembrane region" description="Helical" evidence="1">
    <location>
        <begin position="230"/>
        <end position="250"/>
    </location>
</feature>
<accession>A0ABQ5V0B7</accession>
<dbReference type="EMBL" id="BSNJ01000004">
    <property type="protein sequence ID" value="GLQ21000.1"/>
    <property type="molecule type" value="Genomic_DNA"/>
</dbReference>
<protein>
    <submittedName>
        <fullName evidence="2">Uncharacterized protein</fullName>
    </submittedName>
</protein>
<dbReference type="Proteomes" id="UP001161390">
    <property type="component" value="Unassembled WGS sequence"/>
</dbReference>
<sequence>MEEAWELAVVSGEEVSTGVPLIVGCNRSPDFIELAVNDGRVLGLPIVNFPRLKEISDEEFTKGLVLPLGEGVYWSELDVLIKAEAAFSFEQDIEKLKPHALSHREVLDFEISQPNNHRLSDTELQYSDAAIGAFSRGEASTGHYVAASFAPVVLVFGLLQSFSDDGVQLHDLVGLAAIVLLSMTGIFFGICRAMLTAKRNYIEGYKLGLLSSYRFRIFPTKIWRWVSNTFLLAIMPFGYVLVMITIILILL</sequence>
<dbReference type="Pfam" id="PF10387">
    <property type="entry name" value="DUF2442"/>
    <property type="match status" value="1"/>
</dbReference>
<name>A0ABQ5V0B7_9PROT</name>
<evidence type="ECO:0000313" key="2">
    <source>
        <dbReference type="EMBL" id="GLQ21000.1"/>
    </source>
</evidence>
<organism evidence="2 3">
    <name type="scientific">Algimonas porphyrae</name>
    <dbReference type="NCBI Taxonomy" id="1128113"/>
    <lineage>
        <taxon>Bacteria</taxon>
        <taxon>Pseudomonadati</taxon>
        <taxon>Pseudomonadota</taxon>
        <taxon>Alphaproteobacteria</taxon>
        <taxon>Maricaulales</taxon>
        <taxon>Robiginitomaculaceae</taxon>
        <taxon>Algimonas</taxon>
    </lineage>
</organism>
<reference evidence="2" key="2">
    <citation type="submission" date="2023-01" db="EMBL/GenBank/DDBJ databases">
        <title>Draft genome sequence of Algimonas porphyrae strain NBRC 108216.</title>
        <authorList>
            <person name="Sun Q."/>
            <person name="Mori K."/>
        </authorList>
    </citation>
    <scope>NUCLEOTIDE SEQUENCE</scope>
    <source>
        <strain evidence="2">NBRC 108216</strain>
    </source>
</reference>
<evidence type="ECO:0000313" key="3">
    <source>
        <dbReference type="Proteomes" id="UP001161390"/>
    </source>
</evidence>
<dbReference type="RefSeq" id="WP_284372116.1">
    <property type="nucleotide sequence ID" value="NZ_BSNJ01000004.1"/>
</dbReference>